<reference evidence="3" key="1">
    <citation type="submission" date="2016-06" db="EMBL/GenBank/DDBJ databases">
        <authorList>
            <person name="Varghese N."/>
            <person name="Submissions Spin"/>
        </authorList>
    </citation>
    <scope>NUCLEOTIDE SEQUENCE [LARGE SCALE GENOMIC DNA]</scope>
    <source>
        <strain evidence="3">DSM 44100</strain>
    </source>
</reference>
<organism evidence="2 3">
    <name type="scientific">Micromonospora matsumotoense</name>
    <dbReference type="NCBI Taxonomy" id="121616"/>
    <lineage>
        <taxon>Bacteria</taxon>
        <taxon>Bacillati</taxon>
        <taxon>Actinomycetota</taxon>
        <taxon>Actinomycetes</taxon>
        <taxon>Micromonosporales</taxon>
        <taxon>Micromonosporaceae</taxon>
        <taxon>Micromonospora</taxon>
    </lineage>
</organism>
<dbReference type="STRING" id="121616.GA0070216_102625"/>
<keyword evidence="3" id="KW-1185">Reference proteome</keyword>
<proteinExistence type="predicted"/>
<gene>
    <name evidence="2" type="ORF">GA0070216_102625</name>
</gene>
<protein>
    <recommendedName>
        <fullName evidence="1">DUF6879 domain-containing protein</fullName>
    </recommendedName>
</protein>
<dbReference type="InterPro" id="IPR049244">
    <property type="entry name" value="DUF6879"/>
</dbReference>
<evidence type="ECO:0000259" key="1">
    <source>
        <dbReference type="Pfam" id="PF21806"/>
    </source>
</evidence>
<accession>A0A1C4VUI4</accession>
<dbReference type="OrthoDB" id="3436275at2"/>
<evidence type="ECO:0000313" key="2">
    <source>
        <dbReference type="EMBL" id="SCE87642.1"/>
    </source>
</evidence>
<name>A0A1C4VUI4_9ACTN</name>
<dbReference type="AlphaFoldDB" id="A0A1C4VUI4"/>
<feature type="domain" description="DUF6879" evidence="1">
    <location>
        <begin position="21"/>
        <end position="191"/>
    </location>
</feature>
<sequence length="203" mass="23209">MHDLLGGDPGERLDLAEYWADFEDRFWKTAAPGFWKLERQQSFKEPGDEGWRAFTEGRWADSLRILESRRQEFAGYYRRVAESGFATRRVRVVDEPLTPYLQWELHVLRLRHEYGGLARVVDPARVATAEATGVLPEIYTLGTEVMYEAVYDADGVLAAARRWRDPGLVARCQAFIESLYLDGEPLDEFFARAVAPLGPPRIG</sequence>
<dbReference type="RefSeq" id="WP_091240627.1">
    <property type="nucleotide sequence ID" value="NZ_FMCU01000002.1"/>
</dbReference>
<dbReference type="Pfam" id="PF21806">
    <property type="entry name" value="DUF6879"/>
    <property type="match status" value="1"/>
</dbReference>
<evidence type="ECO:0000313" key="3">
    <source>
        <dbReference type="Proteomes" id="UP000198797"/>
    </source>
</evidence>
<dbReference type="Proteomes" id="UP000198797">
    <property type="component" value="Unassembled WGS sequence"/>
</dbReference>
<dbReference type="EMBL" id="FMCU01000002">
    <property type="protein sequence ID" value="SCE87642.1"/>
    <property type="molecule type" value="Genomic_DNA"/>
</dbReference>